<evidence type="ECO:0000313" key="2">
    <source>
        <dbReference type="EMBL" id="RQW95566.1"/>
    </source>
</evidence>
<evidence type="ECO:0008006" key="4">
    <source>
        <dbReference type="Google" id="ProtNLM"/>
    </source>
</evidence>
<dbReference type="SUPFAM" id="SSF55961">
    <property type="entry name" value="Bet v1-like"/>
    <property type="match status" value="1"/>
</dbReference>
<feature type="region of interest" description="Disordered" evidence="1">
    <location>
        <begin position="1"/>
        <end position="21"/>
    </location>
</feature>
<protein>
    <recommendedName>
        <fullName evidence="4">SRPBCC family protein</fullName>
    </recommendedName>
</protein>
<dbReference type="EMBL" id="QGTA01000126">
    <property type="protein sequence ID" value="RQW95566.1"/>
    <property type="molecule type" value="Genomic_DNA"/>
</dbReference>
<evidence type="ECO:0000256" key="1">
    <source>
        <dbReference type="SAM" id="MobiDB-lite"/>
    </source>
</evidence>
<feature type="region of interest" description="Disordered" evidence="1">
    <location>
        <begin position="35"/>
        <end position="67"/>
    </location>
</feature>
<accession>A0ABX9Y7N4</accession>
<keyword evidence="3" id="KW-1185">Reference proteome</keyword>
<dbReference type="InterPro" id="IPR023393">
    <property type="entry name" value="START-like_dom_sf"/>
</dbReference>
<reference evidence="2 3" key="1">
    <citation type="submission" date="2018-05" db="EMBL/GenBank/DDBJ databases">
        <title>Micromonospora from Atacama Desert.</title>
        <authorList>
            <person name="Carro L."/>
            <person name="Goodfellow M."/>
            <person name="Klenk H.-P."/>
        </authorList>
    </citation>
    <scope>NUCLEOTIDE SEQUENCE [LARGE SCALE GENOMIC DNA]</scope>
    <source>
        <strain evidence="2 3">LB41</strain>
    </source>
</reference>
<sequence length="271" mass="30923">MVFYRRAHHGNRPRCTNHPERTKIATSRARRWLYSHPYSQARRRTQPEADDRRHDEQVSRSHRRRPTAGLIFARQGLGVRVPWAPPHHLARSGPVTRPARRSCTVDGGTTVGGVIVRTRWTIPHPPEVLWPALCDSRLELQPRCPVFYLGTPRPTMCRLPEGPGEVDAARQCVSEQGVVRQRITVWEPPARLAFHMESTDLGFHRYVDYLGDLFEMAPAGRGTHVTRTTTLTVRGFGRAVLYPALWVGLKSVHRFVFRNWQTMVLLPPSAG</sequence>
<name>A0ABX9Y7N4_MICCH</name>
<feature type="compositionally biased region" description="Basic and acidic residues" evidence="1">
    <location>
        <begin position="45"/>
        <end position="59"/>
    </location>
</feature>
<evidence type="ECO:0000313" key="3">
    <source>
        <dbReference type="Proteomes" id="UP000274694"/>
    </source>
</evidence>
<organism evidence="2 3">
    <name type="scientific">Micromonospora chalcea</name>
    <dbReference type="NCBI Taxonomy" id="1874"/>
    <lineage>
        <taxon>Bacteria</taxon>
        <taxon>Bacillati</taxon>
        <taxon>Actinomycetota</taxon>
        <taxon>Actinomycetes</taxon>
        <taxon>Micromonosporales</taxon>
        <taxon>Micromonosporaceae</taxon>
        <taxon>Micromonospora</taxon>
    </lineage>
</organism>
<gene>
    <name evidence="2" type="ORF">DLJ60_06605</name>
</gene>
<dbReference type="Proteomes" id="UP000274694">
    <property type="component" value="Unassembled WGS sequence"/>
</dbReference>
<proteinExistence type="predicted"/>
<dbReference type="Gene3D" id="3.30.530.20">
    <property type="match status" value="1"/>
</dbReference>
<comment type="caution">
    <text evidence="2">The sequence shown here is derived from an EMBL/GenBank/DDBJ whole genome shotgun (WGS) entry which is preliminary data.</text>
</comment>
<feature type="compositionally biased region" description="Basic residues" evidence="1">
    <location>
        <begin position="1"/>
        <end position="12"/>
    </location>
</feature>